<name>F0S556_PSESL</name>
<evidence type="ECO:0000313" key="1">
    <source>
        <dbReference type="EMBL" id="ADY50973.1"/>
    </source>
</evidence>
<dbReference type="HOGENOM" id="CLU_1775834_0_0_10"/>
<dbReference type="PROSITE" id="PS51257">
    <property type="entry name" value="PROKAR_LIPOPROTEIN"/>
    <property type="match status" value="1"/>
</dbReference>
<dbReference type="EMBL" id="CP002545">
    <property type="protein sequence ID" value="ADY50973.1"/>
    <property type="molecule type" value="Genomic_DNA"/>
</dbReference>
<dbReference type="Proteomes" id="UP000000310">
    <property type="component" value="Chromosome"/>
</dbReference>
<keyword evidence="2" id="KW-1185">Reference proteome</keyword>
<accession>F0S556</accession>
<dbReference type="RefSeq" id="WP_013631476.1">
    <property type="nucleotide sequence ID" value="NC_015177.1"/>
</dbReference>
<evidence type="ECO:0000313" key="2">
    <source>
        <dbReference type="Proteomes" id="UP000000310"/>
    </source>
</evidence>
<dbReference type="KEGG" id="psn:Pedsa_0391"/>
<sequence>MIKSIYFLTIVLLVLFFGCKKENKTSSVEIRLLYKSKTGSNYLPDVDAGVYLYKQKGKAMIMSARNRMGMVIFEGDQDYTRPDYSGKADVNGVVSISGVEDGNYNIVVGSKARIVWSYKNIDINGDISLVKNFSDSDEYSDKSQSW</sequence>
<dbReference type="AlphaFoldDB" id="F0S556"/>
<reference evidence="2" key="2">
    <citation type="submission" date="2011-02" db="EMBL/GenBank/DDBJ databases">
        <title>The complete genome of Pedobacter saltans DSM 12145.</title>
        <authorList>
            <consortium name="US DOE Joint Genome Institute (JGI-PGF)"/>
            <person name="Lucas S."/>
            <person name="Copeland A."/>
            <person name="Lapidus A."/>
            <person name="Bruce D."/>
            <person name="Goodwin L."/>
            <person name="Pitluck S."/>
            <person name="Kyrpides N."/>
            <person name="Mavromatis K."/>
            <person name="Pagani I."/>
            <person name="Ivanova N."/>
            <person name="Ovchinnikova G."/>
            <person name="Lu M."/>
            <person name="Detter J.C."/>
            <person name="Han C."/>
            <person name="Land M."/>
            <person name="Hauser L."/>
            <person name="Markowitz V."/>
            <person name="Cheng J.-F."/>
            <person name="Hugenholtz P."/>
            <person name="Woyke T."/>
            <person name="Wu D."/>
            <person name="Tindall B."/>
            <person name="Pomrenke H.G."/>
            <person name="Brambilla E."/>
            <person name="Klenk H.-P."/>
            <person name="Eisen J.A."/>
        </authorList>
    </citation>
    <scope>NUCLEOTIDE SEQUENCE [LARGE SCALE GENOMIC DNA]</scope>
    <source>
        <strain evidence="2">ATCC 51119 / DSM 12145 / JCM 21818 / LMG 10337 / NBRC 100064 / NCIMB 13643</strain>
    </source>
</reference>
<organism evidence="1 2">
    <name type="scientific">Pseudopedobacter saltans (strain ATCC 51119 / DSM 12145 / JCM 21818 / CCUG 39354 / LMG 10337 / NBRC 100064 / NCIMB 13643)</name>
    <name type="common">Pedobacter saltans</name>
    <dbReference type="NCBI Taxonomy" id="762903"/>
    <lineage>
        <taxon>Bacteria</taxon>
        <taxon>Pseudomonadati</taxon>
        <taxon>Bacteroidota</taxon>
        <taxon>Sphingobacteriia</taxon>
        <taxon>Sphingobacteriales</taxon>
        <taxon>Sphingobacteriaceae</taxon>
        <taxon>Pseudopedobacter</taxon>
    </lineage>
</organism>
<proteinExistence type="predicted"/>
<reference evidence="1 2" key="1">
    <citation type="journal article" date="2011" name="Stand. Genomic Sci.">
        <title>Complete genome sequence of the gliding, heparinolytic Pedobacter saltans type strain (113).</title>
        <authorList>
            <person name="Liolios K."/>
            <person name="Sikorski J."/>
            <person name="Lu M."/>
            <person name="Nolan M."/>
            <person name="Lapidus A."/>
            <person name="Lucas S."/>
            <person name="Hammon N."/>
            <person name="Deshpande S."/>
            <person name="Cheng J.F."/>
            <person name="Tapia R."/>
            <person name="Han C."/>
            <person name="Goodwin L."/>
            <person name="Pitluck S."/>
            <person name="Huntemann M."/>
            <person name="Ivanova N."/>
            <person name="Pagani I."/>
            <person name="Mavromatis K."/>
            <person name="Ovchinikova G."/>
            <person name="Pati A."/>
            <person name="Chen A."/>
            <person name="Palaniappan K."/>
            <person name="Land M."/>
            <person name="Hauser L."/>
            <person name="Brambilla E.M."/>
            <person name="Kotsyurbenko O."/>
            <person name="Rohde M."/>
            <person name="Tindall B.J."/>
            <person name="Abt B."/>
            <person name="Goker M."/>
            <person name="Detter J.C."/>
            <person name="Woyke T."/>
            <person name="Bristow J."/>
            <person name="Eisen J.A."/>
            <person name="Markowitz V."/>
            <person name="Hugenholtz P."/>
            <person name="Klenk H.P."/>
            <person name="Kyrpides N.C."/>
        </authorList>
    </citation>
    <scope>NUCLEOTIDE SEQUENCE [LARGE SCALE GENOMIC DNA]</scope>
    <source>
        <strain evidence="2">ATCC 51119 / DSM 12145 / JCM 21818 / LMG 10337 / NBRC 100064 / NCIMB 13643</strain>
    </source>
</reference>
<protein>
    <submittedName>
        <fullName evidence="1">Uncharacterized protein</fullName>
    </submittedName>
</protein>
<gene>
    <name evidence="1" type="ordered locus">Pedsa_0391</name>
</gene>